<dbReference type="AlphaFoldDB" id="W2RZR1"/>
<organism evidence="5 6">
    <name type="scientific">Cyphellophora europaea (strain CBS 101466)</name>
    <name type="common">Phialophora europaea</name>
    <dbReference type="NCBI Taxonomy" id="1220924"/>
    <lineage>
        <taxon>Eukaryota</taxon>
        <taxon>Fungi</taxon>
        <taxon>Dikarya</taxon>
        <taxon>Ascomycota</taxon>
        <taxon>Pezizomycotina</taxon>
        <taxon>Eurotiomycetes</taxon>
        <taxon>Chaetothyriomycetidae</taxon>
        <taxon>Chaetothyriales</taxon>
        <taxon>Cyphellophoraceae</taxon>
        <taxon>Cyphellophora</taxon>
    </lineage>
</organism>
<dbReference type="GO" id="GO:0003899">
    <property type="term" value="F:DNA-directed RNA polymerase activity"/>
    <property type="evidence" value="ECO:0007669"/>
    <property type="project" value="UniProtKB-UniRule"/>
</dbReference>
<dbReference type="GO" id="GO:0005666">
    <property type="term" value="C:RNA polymerase III complex"/>
    <property type="evidence" value="ECO:0007669"/>
    <property type="project" value="EnsemblFungi"/>
</dbReference>
<evidence type="ECO:0000256" key="1">
    <source>
        <dbReference type="ARBA" id="ARBA00004123"/>
    </source>
</evidence>
<dbReference type="GO" id="GO:0006367">
    <property type="term" value="P:transcription initiation at RNA polymerase II promoter"/>
    <property type="evidence" value="ECO:0007669"/>
    <property type="project" value="EnsemblFungi"/>
</dbReference>
<dbReference type="HOGENOM" id="CLU_103864_1_1_1"/>
<gene>
    <name evidence="5" type="ORF">HMPREF1541_03772</name>
</gene>
<dbReference type="GO" id="GO:0006361">
    <property type="term" value="P:transcription initiation at RNA polymerase I promoter"/>
    <property type="evidence" value="ECO:0007669"/>
    <property type="project" value="EnsemblFungi"/>
</dbReference>
<dbReference type="InterPro" id="IPR005570">
    <property type="entry name" value="RPABC3"/>
</dbReference>
<evidence type="ECO:0000256" key="3">
    <source>
        <dbReference type="ARBA" id="ARBA00023242"/>
    </source>
</evidence>
<dbReference type="VEuPathDB" id="FungiDB:HMPREF1541_03772"/>
<keyword evidence="6" id="KW-1185">Reference proteome</keyword>
<dbReference type="PANTHER" id="PTHR10917">
    <property type="entry name" value="DNA-DIRECTED RNA POLYMERASES I, II, AND III SUBUNIT RPABC3"/>
    <property type="match status" value="1"/>
</dbReference>
<keyword evidence="3 4" id="KW-0539">Nucleus</keyword>
<evidence type="ECO:0000313" key="6">
    <source>
        <dbReference type="Proteomes" id="UP000030752"/>
    </source>
</evidence>
<proteinExistence type="inferred from homology"/>
<dbReference type="OrthoDB" id="20018at2759"/>
<dbReference type="GeneID" id="19971111"/>
<name>W2RZR1_CYPE1</name>
<dbReference type="PIRSF" id="PIRSF000779">
    <property type="entry name" value="RNA_pol_Rpb8"/>
    <property type="match status" value="1"/>
</dbReference>
<sequence length="144" mass="15914">MSADAELLTTRVTVDALNNEKYDNVSRIAGKEIGGGAIGYQLDLNTDLWPVSVGDSLTMCIATSLNLDGSKDDGKGWRDSNKAEATLADDYDYVCHGKIYRFEEGKGDDINVYISFGGLLMYLHGPFEKLKAFRMDSVYLLLKK</sequence>
<comment type="subcellular location">
    <subcellularLocation>
        <location evidence="1">Nucleus</location>
    </subcellularLocation>
</comment>
<dbReference type="GO" id="GO:0006384">
    <property type="term" value="P:transcription initiation at RNA polymerase III promoter"/>
    <property type="evidence" value="ECO:0007669"/>
    <property type="project" value="EnsemblFungi"/>
</dbReference>
<evidence type="ECO:0000313" key="5">
    <source>
        <dbReference type="EMBL" id="ETN41835.1"/>
    </source>
</evidence>
<comment type="function">
    <text evidence="4">DNA-dependent RNA polymerase catalyzes the transcription of DNA into RNA using the four ribonucleoside triphosphates as substrates. Common component of RNA polymerases I, II and III which synthesize ribosomal RNA precursors, mRNA precursors and many functional non-coding RNAs, and small RNAs, such as 5S rRNA and tRNAs, respectively.</text>
</comment>
<reference evidence="5 6" key="1">
    <citation type="submission" date="2013-03" db="EMBL/GenBank/DDBJ databases">
        <title>The Genome Sequence of Phialophora europaea CBS 101466.</title>
        <authorList>
            <consortium name="The Broad Institute Genomics Platform"/>
            <person name="Cuomo C."/>
            <person name="de Hoog S."/>
            <person name="Gorbushina A."/>
            <person name="Walker B."/>
            <person name="Young S.K."/>
            <person name="Zeng Q."/>
            <person name="Gargeya S."/>
            <person name="Fitzgerald M."/>
            <person name="Haas B."/>
            <person name="Abouelleil A."/>
            <person name="Allen A.W."/>
            <person name="Alvarado L."/>
            <person name="Arachchi H.M."/>
            <person name="Berlin A.M."/>
            <person name="Chapman S.B."/>
            <person name="Gainer-Dewar J."/>
            <person name="Goldberg J."/>
            <person name="Griggs A."/>
            <person name="Gujja S."/>
            <person name="Hansen M."/>
            <person name="Howarth C."/>
            <person name="Imamovic A."/>
            <person name="Ireland A."/>
            <person name="Larimer J."/>
            <person name="McCowan C."/>
            <person name="Murphy C."/>
            <person name="Pearson M."/>
            <person name="Poon T.W."/>
            <person name="Priest M."/>
            <person name="Roberts A."/>
            <person name="Saif S."/>
            <person name="Shea T."/>
            <person name="Sisk P."/>
            <person name="Sykes S."/>
            <person name="Wortman J."/>
            <person name="Nusbaum C."/>
            <person name="Birren B."/>
        </authorList>
    </citation>
    <scope>NUCLEOTIDE SEQUENCE [LARGE SCALE GENOMIC DNA]</scope>
    <source>
        <strain evidence="5 6">CBS 101466</strain>
    </source>
</reference>
<dbReference type="eggNOG" id="KOG3400">
    <property type="taxonomic scope" value="Eukaryota"/>
</dbReference>
<dbReference type="Gene3D" id="2.40.50.140">
    <property type="entry name" value="Nucleic acid-binding proteins"/>
    <property type="match status" value="1"/>
</dbReference>
<dbReference type="GO" id="GO:0003968">
    <property type="term" value="F:RNA-directed RNA polymerase activity"/>
    <property type="evidence" value="ECO:0007669"/>
    <property type="project" value="EnsemblFungi"/>
</dbReference>
<evidence type="ECO:0000256" key="2">
    <source>
        <dbReference type="ARBA" id="ARBA00008912"/>
    </source>
</evidence>
<dbReference type="GO" id="GO:0006363">
    <property type="term" value="P:termination of RNA polymerase I transcription"/>
    <property type="evidence" value="ECO:0007669"/>
    <property type="project" value="EnsemblFungi"/>
</dbReference>
<protein>
    <recommendedName>
        <fullName evidence="4">DNA-directed RNA polymerases I, II, and III subunit RPABC3</fullName>
    </recommendedName>
</protein>
<evidence type="ECO:0000256" key="4">
    <source>
        <dbReference type="PIRNR" id="PIRNR000779"/>
    </source>
</evidence>
<dbReference type="InterPro" id="IPR012340">
    <property type="entry name" value="NA-bd_OB-fold"/>
</dbReference>
<dbReference type="FunCoup" id="W2RZR1">
    <property type="interactions" value="781"/>
</dbReference>
<dbReference type="GO" id="GO:0006362">
    <property type="term" value="P:transcription elongation by RNA polymerase I"/>
    <property type="evidence" value="ECO:0007669"/>
    <property type="project" value="EnsemblFungi"/>
</dbReference>
<dbReference type="GO" id="GO:0006368">
    <property type="term" value="P:transcription elongation by RNA polymerase II"/>
    <property type="evidence" value="ECO:0007669"/>
    <property type="project" value="EnsemblFungi"/>
</dbReference>
<dbReference type="PANTHER" id="PTHR10917:SF0">
    <property type="entry name" value="DNA-DIRECTED RNA POLYMERASES I, II, AND III SUBUNIT RPABC3"/>
    <property type="match status" value="1"/>
</dbReference>
<dbReference type="RefSeq" id="XP_008716344.1">
    <property type="nucleotide sequence ID" value="XM_008718122.1"/>
</dbReference>
<comment type="similarity">
    <text evidence="2 4">Belongs to the eukaryotic RPB8 RNA polymerase subunit family.</text>
</comment>
<dbReference type="STRING" id="1220924.W2RZR1"/>
<dbReference type="GO" id="GO:0006386">
    <property type="term" value="P:termination of RNA polymerase III transcription"/>
    <property type="evidence" value="ECO:0007669"/>
    <property type="project" value="EnsemblFungi"/>
</dbReference>
<dbReference type="GO" id="GO:0042797">
    <property type="term" value="P:tRNA transcription by RNA polymerase III"/>
    <property type="evidence" value="ECO:0007669"/>
    <property type="project" value="EnsemblFungi"/>
</dbReference>
<dbReference type="Proteomes" id="UP000030752">
    <property type="component" value="Unassembled WGS sequence"/>
</dbReference>
<dbReference type="FunFam" id="2.40.50.140:FF:000191">
    <property type="entry name" value="DNA-directed RNA polymerases I, II, and III subunit RPABC3"/>
    <property type="match status" value="1"/>
</dbReference>
<dbReference type="InParanoid" id="W2RZR1"/>
<dbReference type="EMBL" id="KB822719">
    <property type="protein sequence ID" value="ETN41835.1"/>
    <property type="molecule type" value="Genomic_DNA"/>
</dbReference>
<dbReference type="SMART" id="SM00658">
    <property type="entry name" value="RPOL8c"/>
    <property type="match status" value="1"/>
</dbReference>
<dbReference type="GO" id="GO:0005665">
    <property type="term" value="C:RNA polymerase II, core complex"/>
    <property type="evidence" value="ECO:0007669"/>
    <property type="project" value="UniProtKB-UniRule"/>
</dbReference>
<dbReference type="GO" id="GO:0005736">
    <property type="term" value="C:RNA polymerase I complex"/>
    <property type="evidence" value="ECO:0007669"/>
    <property type="project" value="EnsemblFungi"/>
</dbReference>
<dbReference type="Pfam" id="PF03870">
    <property type="entry name" value="RNA_pol_Rpb8"/>
    <property type="match status" value="1"/>
</dbReference>
<accession>W2RZR1</accession>
<dbReference type="SUPFAM" id="SSF50249">
    <property type="entry name" value="Nucleic acid-binding proteins"/>
    <property type="match status" value="1"/>
</dbReference>